<dbReference type="AlphaFoldDB" id="A0A0C9WVF6"/>
<sequence>MPHTGEMFDTSLVIELLTEITKELECSDLLSVRRVNFCRRPYEVSKTLDVWLHMCRVYNDTSLIPKDHKAPPDTDNQAVLESWLDDKYFCDVRNCPE</sequence>
<protein>
    <recommendedName>
        <fullName evidence="3">F-box domain-containing protein</fullName>
    </recommendedName>
</protein>
<reference evidence="2" key="2">
    <citation type="submission" date="2015-01" db="EMBL/GenBank/DDBJ databases">
        <title>Evolutionary Origins and Diversification of the Mycorrhizal Mutualists.</title>
        <authorList>
            <consortium name="DOE Joint Genome Institute"/>
            <consortium name="Mycorrhizal Genomics Consortium"/>
            <person name="Kohler A."/>
            <person name="Kuo A."/>
            <person name="Nagy L.G."/>
            <person name="Floudas D."/>
            <person name="Copeland A."/>
            <person name="Barry K.W."/>
            <person name="Cichocki N."/>
            <person name="Veneault-Fourrey C."/>
            <person name="LaButti K."/>
            <person name="Lindquist E.A."/>
            <person name="Lipzen A."/>
            <person name="Lundell T."/>
            <person name="Morin E."/>
            <person name="Murat C."/>
            <person name="Riley R."/>
            <person name="Ohm R."/>
            <person name="Sun H."/>
            <person name="Tunlid A."/>
            <person name="Henrissat B."/>
            <person name="Grigoriev I.V."/>
            <person name="Hibbett D.S."/>
            <person name="Martin F."/>
        </authorList>
    </citation>
    <scope>NUCLEOTIDE SEQUENCE [LARGE SCALE GENOMIC DNA]</scope>
    <source>
        <strain evidence="2">LaAM-08-1</strain>
    </source>
</reference>
<reference evidence="1 2" key="1">
    <citation type="submission" date="2014-04" db="EMBL/GenBank/DDBJ databases">
        <authorList>
            <consortium name="DOE Joint Genome Institute"/>
            <person name="Kuo A."/>
            <person name="Kohler A."/>
            <person name="Nagy L.G."/>
            <person name="Floudas D."/>
            <person name="Copeland A."/>
            <person name="Barry K.W."/>
            <person name="Cichocki N."/>
            <person name="Veneault-Fourrey C."/>
            <person name="LaButti K."/>
            <person name="Lindquist E.A."/>
            <person name="Lipzen A."/>
            <person name="Lundell T."/>
            <person name="Morin E."/>
            <person name="Murat C."/>
            <person name="Sun H."/>
            <person name="Tunlid A."/>
            <person name="Henrissat B."/>
            <person name="Grigoriev I.V."/>
            <person name="Hibbett D.S."/>
            <person name="Martin F."/>
            <person name="Nordberg H.P."/>
            <person name="Cantor M.N."/>
            <person name="Hua S.X."/>
        </authorList>
    </citation>
    <scope>NUCLEOTIDE SEQUENCE [LARGE SCALE GENOMIC DNA]</scope>
    <source>
        <strain evidence="1 2">LaAM-08-1</strain>
    </source>
</reference>
<dbReference type="Proteomes" id="UP000054477">
    <property type="component" value="Unassembled WGS sequence"/>
</dbReference>
<keyword evidence="2" id="KW-1185">Reference proteome</keyword>
<evidence type="ECO:0008006" key="3">
    <source>
        <dbReference type="Google" id="ProtNLM"/>
    </source>
</evidence>
<dbReference type="EMBL" id="KN838891">
    <property type="protein sequence ID" value="KIJ92698.1"/>
    <property type="molecule type" value="Genomic_DNA"/>
</dbReference>
<organism evidence="1 2">
    <name type="scientific">Laccaria amethystina LaAM-08-1</name>
    <dbReference type="NCBI Taxonomy" id="1095629"/>
    <lineage>
        <taxon>Eukaryota</taxon>
        <taxon>Fungi</taxon>
        <taxon>Dikarya</taxon>
        <taxon>Basidiomycota</taxon>
        <taxon>Agaricomycotina</taxon>
        <taxon>Agaricomycetes</taxon>
        <taxon>Agaricomycetidae</taxon>
        <taxon>Agaricales</taxon>
        <taxon>Agaricineae</taxon>
        <taxon>Hydnangiaceae</taxon>
        <taxon>Laccaria</taxon>
    </lineage>
</organism>
<name>A0A0C9WVF6_9AGAR</name>
<gene>
    <name evidence="1" type="ORF">K443DRAFT_685090</name>
</gene>
<dbReference type="HOGENOM" id="CLU_2352275_0_0_1"/>
<evidence type="ECO:0000313" key="2">
    <source>
        <dbReference type="Proteomes" id="UP000054477"/>
    </source>
</evidence>
<evidence type="ECO:0000313" key="1">
    <source>
        <dbReference type="EMBL" id="KIJ92698.1"/>
    </source>
</evidence>
<proteinExistence type="predicted"/>
<feature type="non-terminal residue" evidence="1">
    <location>
        <position position="97"/>
    </location>
</feature>
<dbReference type="OrthoDB" id="3068749at2759"/>
<accession>A0A0C9WVF6</accession>
<feature type="non-terminal residue" evidence="1">
    <location>
        <position position="1"/>
    </location>
</feature>